<organism evidence="1 2">
    <name type="scientific">Halocaridina rubra</name>
    <name type="common">Hawaiian red shrimp</name>
    <dbReference type="NCBI Taxonomy" id="373956"/>
    <lineage>
        <taxon>Eukaryota</taxon>
        <taxon>Metazoa</taxon>
        <taxon>Ecdysozoa</taxon>
        <taxon>Arthropoda</taxon>
        <taxon>Crustacea</taxon>
        <taxon>Multicrustacea</taxon>
        <taxon>Malacostraca</taxon>
        <taxon>Eumalacostraca</taxon>
        <taxon>Eucarida</taxon>
        <taxon>Decapoda</taxon>
        <taxon>Pleocyemata</taxon>
        <taxon>Caridea</taxon>
        <taxon>Atyoidea</taxon>
        <taxon>Atyidae</taxon>
        <taxon>Halocaridina</taxon>
    </lineage>
</organism>
<sequence length="51" mass="5744">MGFELNAKTKPQVSLETLILAQAPDVLLKLYEVLQKSGCETRNLKQVLKRS</sequence>
<proteinExistence type="predicted"/>
<comment type="caution">
    <text evidence="1">The sequence shown here is derived from an EMBL/GenBank/DDBJ whole genome shotgun (WGS) entry which is preliminary data.</text>
</comment>
<dbReference type="Proteomes" id="UP001381693">
    <property type="component" value="Unassembled WGS sequence"/>
</dbReference>
<feature type="non-terminal residue" evidence="1">
    <location>
        <position position="51"/>
    </location>
</feature>
<protein>
    <submittedName>
        <fullName evidence="1">Uncharacterized protein</fullName>
    </submittedName>
</protein>
<gene>
    <name evidence="1" type="ORF">SK128_017200</name>
</gene>
<keyword evidence="2" id="KW-1185">Reference proteome</keyword>
<dbReference type="EMBL" id="JAXCGZ010023053">
    <property type="protein sequence ID" value="KAK7017998.1"/>
    <property type="molecule type" value="Genomic_DNA"/>
</dbReference>
<evidence type="ECO:0000313" key="1">
    <source>
        <dbReference type="EMBL" id="KAK7017998.1"/>
    </source>
</evidence>
<evidence type="ECO:0000313" key="2">
    <source>
        <dbReference type="Proteomes" id="UP001381693"/>
    </source>
</evidence>
<dbReference type="AlphaFoldDB" id="A0AAN8W9W6"/>
<name>A0AAN8W9W6_HALRR</name>
<reference evidence="1 2" key="1">
    <citation type="submission" date="2023-11" db="EMBL/GenBank/DDBJ databases">
        <title>Halocaridina rubra genome assembly.</title>
        <authorList>
            <person name="Smith C."/>
        </authorList>
    </citation>
    <scope>NUCLEOTIDE SEQUENCE [LARGE SCALE GENOMIC DNA]</scope>
    <source>
        <strain evidence="1">EP-1</strain>
        <tissue evidence="1">Whole</tissue>
    </source>
</reference>
<accession>A0AAN8W9W6</accession>